<keyword evidence="3" id="KW-1185">Reference proteome</keyword>
<evidence type="ECO:0000313" key="2">
    <source>
        <dbReference type="EMBL" id="SDN31266.1"/>
    </source>
</evidence>
<dbReference type="AlphaFoldDB" id="A0A1H0AEQ7"/>
<reference evidence="3" key="1">
    <citation type="submission" date="2016-10" db="EMBL/GenBank/DDBJ databases">
        <authorList>
            <person name="Varghese N."/>
            <person name="Submissions S."/>
        </authorList>
    </citation>
    <scope>NUCLEOTIDE SEQUENCE [LARGE SCALE GENOMIC DNA]</scope>
    <source>
        <strain evidence="3">CGMCC 4.7042</strain>
    </source>
</reference>
<dbReference type="Proteomes" id="UP000199063">
    <property type="component" value="Unassembled WGS sequence"/>
</dbReference>
<name>A0A1H0AEQ7_9ACTN</name>
<proteinExistence type="predicted"/>
<protein>
    <submittedName>
        <fullName evidence="2">Uncharacterized protein</fullName>
    </submittedName>
</protein>
<accession>A0A1H0AEQ7</accession>
<dbReference type="EMBL" id="FNHI01000024">
    <property type="protein sequence ID" value="SDN31266.1"/>
    <property type="molecule type" value="Genomic_DNA"/>
</dbReference>
<feature type="region of interest" description="Disordered" evidence="1">
    <location>
        <begin position="1"/>
        <end position="24"/>
    </location>
</feature>
<organism evidence="2 3">
    <name type="scientific">Streptomyces wuyuanensis</name>
    <dbReference type="NCBI Taxonomy" id="1196353"/>
    <lineage>
        <taxon>Bacteria</taxon>
        <taxon>Bacillati</taxon>
        <taxon>Actinomycetota</taxon>
        <taxon>Actinomycetes</taxon>
        <taxon>Kitasatosporales</taxon>
        <taxon>Streptomycetaceae</taxon>
        <taxon>Streptomyces</taxon>
    </lineage>
</organism>
<dbReference type="STRING" id="1196353.SAMN05444921_1245"/>
<evidence type="ECO:0000256" key="1">
    <source>
        <dbReference type="SAM" id="MobiDB-lite"/>
    </source>
</evidence>
<evidence type="ECO:0000313" key="3">
    <source>
        <dbReference type="Proteomes" id="UP000199063"/>
    </source>
</evidence>
<gene>
    <name evidence="2" type="ORF">SAMN05444921_1245</name>
</gene>
<sequence length="87" mass="9162">MPQRNPAYGARMPNPTSYIALPERRSAEPGQIEISLAELRGDSARMAPHWVVPPIATAGPVSPSLIHGVVVSPASARLVGSMSVYGD</sequence>